<dbReference type="Proteomes" id="UP001237448">
    <property type="component" value="Unassembled WGS sequence"/>
</dbReference>
<evidence type="ECO:0000313" key="3">
    <source>
        <dbReference type="Proteomes" id="UP001237448"/>
    </source>
</evidence>
<proteinExistence type="predicted"/>
<evidence type="ECO:0000256" key="1">
    <source>
        <dbReference type="SAM" id="Phobius"/>
    </source>
</evidence>
<keyword evidence="1" id="KW-0472">Membrane</keyword>
<keyword evidence="1" id="KW-1133">Transmembrane helix</keyword>
<dbReference type="EMBL" id="JAUSVK010000001">
    <property type="protein sequence ID" value="MDQ0393232.1"/>
    <property type="molecule type" value="Genomic_DNA"/>
</dbReference>
<keyword evidence="1" id="KW-0812">Transmembrane</keyword>
<gene>
    <name evidence="2" type="ORF">J3R73_003024</name>
</gene>
<protein>
    <recommendedName>
        <fullName evidence="4">NADH dehydrogenase subunit 1</fullName>
    </recommendedName>
</protein>
<evidence type="ECO:0008006" key="4">
    <source>
        <dbReference type="Google" id="ProtNLM"/>
    </source>
</evidence>
<feature type="transmembrane region" description="Helical" evidence="1">
    <location>
        <begin position="9"/>
        <end position="29"/>
    </location>
</feature>
<accession>A0ABU0FF42</accession>
<organism evidence="2 3">
    <name type="scientific">Labrys monachus</name>
    <dbReference type="NCBI Taxonomy" id="217067"/>
    <lineage>
        <taxon>Bacteria</taxon>
        <taxon>Pseudomonadati</taxon>
        <taxon>Pseudomonadota</taxon>
        <taxon>Alphaproteobacteria</taxon>
        <taxon>Hyphomicrobiales</taxon>
        <taxon>Xanthobacteraceae</taxon>
        <taxon>Labrys</taxon>
    </lineage>
</organism>
<name>A0ABU0FF42_9HYPH</name>
<comment type="caution">
    <text evidence="2">The sequence shown here is derived from an EMBL/GenBank/DDBJ whole genome shotgun (WGS) entry which is preliminary data.</text>
</comment>
<reference evidence="2 3" key="1">
    <citation type="submission" date="2023-07" db="EMBL/GenBank/DDBJ databases">
        <title>Genomic Encyclopedia of Type Strains, Phase IV (KMG-IV): sequencing the most valuable type-strain genomes for metagenomic binning, comparative biology and taxonomic classification.</title>
        <authorList>
            <person name="Goeker M."/>
        </authorList>
    </citation>
    <scope>NUCLEOTIDE SEQUENCE [LARGE SCALE GENOMIC DNA]</scope>
    <source>
        <strain evidence="2 3">DSM 5896</strain>
    </source>
</reference>
<evidence type="ECO:0000313" key="2">
    <source>
        <dbReference type="EMBL" id="MDQ0393232.1"/>
    </source>
</evidence>
<sequence length="32" mass="3528">MLARFVEDIAALASVSLFLIMFAMWSGFFSGV</sequence>
<keyword evidence="3" id="KW-1185">Reference proteome</keyword>